<proteinExistence type="predicted"/>
<gene>
    <name evidence="1" type="ORF">EI290_09550</name>
</gene>
<protein>
    <submittedName>
        <fullName evidence="1">Uncharacterized protein</fullName>
    </submittedName>
</protein>
<keyword evidence="2" id="KW-1185">Reference proteome</keyword>
<reference evidence="1 2" key="1">
    <citation type="submission" date="2018-12" db="EMBL/GenBank/DDBJ databases">
        <authorList>
            <person name="Feng G."/>
            <person name="Zhu H."/>
        </authorList>
    </citation>
    <scope>NUCLEOTIDE SEQUENCE [LARGE SCALE GENOMIC DNA]</scope>
    <source>
        <strain evidence="1 2">9PBR-2</strain>
    </source>
</reference>
<organism evidence="1 2">
    <name type="scientific">Hymenobacter metallilatus</name>
    <dbReference type="NCBI Taxonomy" id="2493666"/>
    <lineage>
        <taxon>Bacteria</taxon>
        <taxon>Pseudomonadati</taxon>
        <taxon>Bacteroidota</taxon>
        <taxon>Cytophagia</taxon>
        <taxon>Cytophagales</taxon>
        <taxon>Hymenobacteraceae</taxon>
        <taxon>Hymenobacter</taxon>
    </lineage>
</organism>
<name>A0A3R9NGC3_9BACT</name>
<dbReference type="AlphaFoldDB" id="A0A3R9NGC3"/>
<dbReference type="RefSeq" id="WP_125429087.1">
    <property type="nucleotide sequence ID" value="NZ_RWIS01000005.1"/>
</dbReference>
<evidence type="ECO:0000313" key="2">
    <source>
        <dbReference type="Proteomes" id="UP000280066"/>
    </source>
</evidence>
<accession>A0A3R9NGC3</accession>
<dbReference type="OrthoDB" id="1099760at2"/>
<comment type="caution">
    <text evidence="1">The sequence shown here is derived from an EMBL/GenBank/DDBJ whole genome shotgun (WGS) entry which is preliminary data.</text>
</comment>
<evidence type="ECO:0000313" key="1">
    <source>
        <dbReference type="EMBL" id="RSK33940.1"/>
    </source>
</evidence>
<dbReference type="Proteomes" id="UP000280066">
    <property type="component" value="Unassembled WGS sequence"/>
</dbReference>
<sequence length="86" mass="9545">MMPVHFEGANTTFTKPADMTDEQCMPVSAYVGRDSDNLPFVLTAWQPSHEDIQAINAGRPIMLKLVGVSMQPAALYTFDHEYNANV</sequence>
<dbReference type="EMBL" id="RWIS01000005">
    <property type="protein sequence ID" value="RSK33940.1"/>
    <property type="molecule type" value="Genomic_DNA"/>
</dbReference>